<dbReference type="PROSITE" id="PS01311">
    <property type="entry name" value="LGT"/>
    <property type="match status" value="1"/>
</dbReference>
<dbReference type="Pfam" id="PF01790">
    <property type="entry name" value="LGT"/>
    <property type="match status" value="1"/>
</dbReference>
<gene>
    <name evidence="7" type="primary">lgt</name>
    <name evidence="8" type="ORF">sS8_5569</name>
</gene>
<comment type="subcellular location">
    <subcellularLocation>
        <location evidence="7">Cell membrane</location>
        <topology evidence="7">Multi-pass membrane protein</topology>
    </subcellularLocation>
</comment>
<dbReference type="Proteomes" id="UP000266313">
    <property type="component" value="Chromosome"/>
</dbReference>
<dbReference type="GO" id="GO:0005886">
    <property type="term" value="C:plasma membrane"/>
    <property type="evidence" value="ECO:0007669"/>
    <property type="project" value="UniProtKB-SubCell"/>
</dbReference>
<dbReference type="UniPathway" id="UPA00664"/>
<feature type="transmembrane region" description="Helical" evidence="7">
    <location>
        <begin position="124"/>
        <end position="145"/>
    </location>
</feature>
<keyword evidence="6 7" id="KW-0472">Membrane</keyword>
<dbReference type="HAMAP" id="MF_01147">
    <property type="entry name" value="Lgt"/>
    <property type="match status" value="1"/>
</dbReference>
<reference evidence="8 9" key="1">
    <citation type="submission" date="2016-12" db="EMBL/GenBank/DDBJ databases">
        <title>Genome sequencing of Methylocaldum marinum.</title>
        <authorList>
            <person name="Takeuchi M."/>
            <person name="Kamagata Y."/>
            <person name="Hiraoka S."/>
            <person name="Oshima K."/>
            <person name="Hattori M."/>
            <person name="Iwasaki W."/>
        </authorList>
    </citation>
    <scope>NUCLEOTIDE SEQUENCE [LARGE SCALE GENOMIC DNA]</scope>
    <source>
        <strain evidence="8 9">S8</strain>
    </source>
</reference>
<dbReference type="PANTHER" id="PTHR30589">
    <property type="entry name" value="PROLIPOPROTEIN DIACYLGLYCERYL TRANSFERASE"/>
    <property type="match status" value="1"/>
</dbReference>
<evidence type="ECO:0000256" key="4">
    <source>
        <dbReference type="ARBA" id="ARBA00022692"/>
    </source>
</evidence>
<evidence type="ECO:0000256" key="1">
    <source>
        <dbReference type="ARBA" id="ARBA00007150"/>
    </source>
</evidence>
<keyword evidence="3 7" id="KW-0808">Transferase</keyword>
<keyword evidence="9" id="KW-1185">Reference proteome</keyword>
<comment type="pathway">
    <text evidence="7">Protein modification; lipoprotein biosynthesis (diacylglyceryl transfer).</text>
</comment>
<organism evidence="8 9">
    <name type="scientific">Methylocaldum marinum</name>
    <dbReference type="NCBI Taxonomy" id="1432792"/>
    <lineage>
        <taxon>Bacteria</taxon>
        <taxon>Pseudomonadati</taxon>
        <taxon>Pseudomonadota</taxon>
        <taxon>Gammaproteobacteria</taxon>
        <taxon>Methylococcales</taxon>
        <taxon>Methylococcaceae</taxon>
        <taxon>Methylocaldum</taxon>
    </lineage>
</organism>
<evidence type="ECO:0000313" key="9">
    <source>
        <dbReference type="Proteomes" id="UP000266313"/>
    </source>
</evidence>
<feature type="binding site" evidence="7">
    <location>
        <position position="140"/>
    </location>
    <ligand>
        <name>a 1,2-diacyl-sn-glycero-3-phospho-(1'-sn-glycerol)</name>
        <dbReference type="ChEBI" id="CHEBI:64716"/>
    </ligand>
</feature>
<dbReference type="PANTHER" id="PTHR30589:SF0">
    <property type="entry name" value="PHOSPHATIDYLGLYCEROL--PROLIPOPROTEIN DIACYLGLYCERYL TRANSFERASE"/>
    <property type="match status" value="1"/>
</dbReference>
<feature type="transmembrane region" description="Helical" evidence="7">
    <location>
        <begin position="205"/>
        <end position="222"/>
    </location>
</feature>
<dbReference type="GO" id="GO:0042158">
    <property type="term" value="P:lipoprotein biosynthetic process"/>
    <property type="evidence" value="ECO:0007669"/>
    <property type="project" value="UniProtKB-UniRule"/>
</dbReference>
<dbReference type="OrthoDB" id="871140at2"/>
<dbReference type="NCBIfam" id="TIGR00544">
    <property type="entry name" value="lgt"/>
    <property type="match status" value="1"/>
</dbReference>
<dbReference type="EC" id="2.5.1.145" evidence="7"/>
<dbReference type="EMBL" id="AP017928">
    <property type="protein sequence ID" value="BBA37486.1"/>
    <property type="molecule type" value="Genomic_DNA"/>
</dbReference>
<keyword evidence="5 7" id="KW-1133">Transmembrane helix</keyword>
<name>A0A286P4B2_9GAMM</name>
<proteinExistence type="inferred from homology"/>
<evidence type="ECO:0000256" key="7">
    <source>
        <dbReference type="HAMAP-Rule" id="MF_01147"/>
    </source>
</evidence>
<accession>A0A286P4B2</accession>
<comment type="function">
    <text evidence="7">Catalyzes the transfer of the diacylglyceryl group from phosphatidylglycerol to the sulfhydryl group of the N-terminal cysteine of a prolipoprotein, the first step in the formation of mature lipoproteins.</text>
</comment>
<evidence type="ECO:0000313" key="8">
    <source>
        <dbReference type="EMBL" id="BBA37486.1"/>
    </source>
</evidence>
<feature type="transmembrane region" description="Helical" evidence="7">
    <location>
        <begin position="23"/>
        <end position="43"/>
    </location>
</feature>
<dbReference type="GO" id="GO:0008961">
    <property type="term" value="F:phosphatidylglycerol-prolipoprotein diacylglyceryl transferase activity"/>
    <property type="evidence" value="ECO:0007669"/>
    <property type="project" value="UniProtKB-UniRule"/>
</dbReference>
<evidence type="ECO:0000256" key="6">
    <source>
        <dbReference type="ARBA" id="ARBA00023136"/>
    </source>
</evidence>
<keyword evidence="2 7" id="KW-1003">Cell membrane</keyword>
<evidence type="ECO:0000256" key="5">
    <source>
        <dbReference type="ARBA" id="ARBA00022989"/>
    </source>
</evidence>
<keyword evidence="8" id="KW-0449">Lipoprotein</keyword>
<feature type="transmembrane region" description="Helical" evidence="7">
    <location>
        <begin position="175"/>
        <end position="193"/>
    </location>
</feature>
<feature type="transmembrane region" description="Helical" evidence="7">
    <location>
        <begin position="88"/>
        <end position="112"/>
    </location>
</feature>
<keyword evidence="4 7" id="KW-0812">Transmembrane</keyword>
<feature type="transmembrane region" description="Helical" evidence="7">
    <location>
        <begin position="55"/>
        <end position="76"/>
    </location>
</feature>
<comment type="similarity">
    <text evidence="1 7">Belongs to the Lgt family.</text>
</comment>
<comment type="catalytic activity">
    <reaction evidence="7">
        <text>L-cysteinyl-[prolipoprotein] + a 1,2-diacyl-sn-glycero-3-phospho-(1'-sn-glycerol) = an S-1,2-diacyl-sn-glyceryl-L-cysteinyl-[prolipoprotein] + sn-glycerol 1-phosphate + H(+)</text>
        <dbReference type="Rhea" id="RHEA:56712"/>
        <dbReference type="Rhea" id="RHEA-COMP:14679"/>
        <dbReference type="Rhea" id="RHEA-COMP:14680"/>
        <dbReference type="ChEBI" id="CHEBI:15378"/>
        <dbReference type="ChEBI" id="CHEBI:29950"/>
        <dbReference type="ChEBI" id="CHEBI:57685"/>
        <dbReference type="ChEBI" id="CHEBI:64716"/>
        <dbReference type="ChEBI" id="CHEBI:140658"/>
        <dbReference type="EC" id="2.5.1.145"/>
    </reaction>
</comment>
<sequence>MLWDISPIAFTISIGALHLPVHWYGLFFSSTFVYGLFVFRYLFRREGRPQDEVYDLVLFVLAGTVIGARLGHVLFYDPVRYLTHPWKIFAVWEGGLASHGAVIGILIAVWLYSRRATDQSFLWVCDRIGVTVPLSGCLIRIGNFFNSEILGRPADVPWAVIFARVDLLPRHPVQLYEAFCYLLIFLIQFRFYLKRGNSVPAGHMFGRFFILVFSTRFVLEFFKESQAAFETGWTISVGQWLSIPAVLVGIYLTWRARQLQRMFGVGWDTEPRRPDSPDA</sequence>
<dbReference type="RefSeq" id="WP_119632465.1">
    <property type="nucleotide sequence ID" value="NZ_AP017928.1"/>
</dbReference>
<dbReference type="KEGG" id="mmai:sS8_5569"/>
<dbReference type="InterPro" id="IPR001640">
    <property type="entry name" value="Lgt"/>
</dbReference>
<evidence type="ECO:0000256" key="2">
    <source>
        <dbReference type="ARBA" id="ARBA00022475"/>
    </source>
</evidence>
<protein>
    <recommendedName>
        <fullName evidence="7">Phosphatidylglycerol--prolipoprotein diacylglyceryl transferase</fullName>
        <ecNumber evidence="7">2.5.1.145</ecNumber>
    </recommendedName>
</protein>
<evidence type="ECO:0000256" key="3">
    <source>
        <dbReference type="ARBA" id="ARBA00022679"/>
    </source>
</evidence>
<dbReference type="AlphaFoldDB" id="A0A286P4B2"/>
<feature type="transmembrane region" description="Helical" evidence="7">
    <location>
        <begin position="234"/>
        <end position="254"/>
    </location>
</feature>